<dbReference type="RefSeq" id="WP_347706510.1">
    <property type="nucleotide sequence ID" value="NZ_JBDPZD010000009.1"/>
</dbReference>
<dbReference type="PROSITE" id="PS50109">
    <property type="entry name" value="HIS_KIN"/>
    <property type="match status" value="1"/>
</dbReference>
<dbReference type="EMBL" id="JBDPZD010000009">
    <property type="protein sequence ID" value="MEO3693636.1"/>
    <property type="molecule type" value="Genomic_DNA"/>
</dbReference>
<name>A0ABV0G7E9_9BURK</name>
<dbReference type="InterPro" id="IPR001789">
    <property type="entry name" value="Sig_transdc_resp-reg_receiver"/>
</dbReference>
<evidence type="ECO:0000259" key="8">
    <source>
        <dbReference type="PROSITE" id="PS50110"/>
    </source>
</evidence>
<dbReference type="InterPro" id="IPR003661">
    <property type="entry name" value="HisK_dim/P_dom"/>
</dbReference>
<dbReference type="SMART" id="SM00091">
    <property type="entry name" value="PAS"/>
    <property type="match status" value="1"/>
</dbReference>
<feature type="domain" description="Response regulatory" evidence="8">
    <location>
        <begin position="150"/>
        <end position="265"/>
    </location>
</feature>
<keyword evidence="5" id="KW-0418">Kinase</keyword>
<dbReference type="SUPFAM" id="SSF55874">
    <property type="entry name" value="ATPase domain of HSP90 chaperone/DNA topoisomerase II/histidine kinase"/>
    <property type="match status" value="1"/>
</dbReference>
<gene>
    <name evidence="10" type="ORF">ABDJ85_19355</name>
</gene>
<dbReference type="InterPro" id="IPR036097">
    <property type="entry name" value="HisK_dim/P_sf"/>
</dbReference>
<protein>
    <recommendedName>
        <fullName evidence="2">histidine kinase</fullName>
        <ecNumber evidence="2">2.7.13.3</ecNumber>
    </recommendedName>
</protein>
<dbReference type="InterPro" id="IPR005467">
    <property type="entry name" value="His_kinase_dom"/>
</dbReference>
<dbReference type="InterPro" id="IPR004358">
    <property type="entry name" value="Sig_transdc_His_kin-like_C"/>
</dbReference>
<feature type="domain" description="PAS" evidence="9">
    <location>
        <begin position="286"/>
        <end position="330"/>
    </location>
</feature>
<dbReference type="InterPro" id="IPR013767">
    <property type="entry name" value="PAS_fold"/>
</dbReference>
<organism evidence="10 11">
    <name type="scientific">Roseateles paludis</name>
    <dbReference type="NCBI Taxonomy" id="3145238"/>
    <lineage>
        <taxon>Bacteria</taxon>
        <taxon>Pseudomonadati</taxon>
        <taxon>Pseudomonadota</taxon>
        <taxon>Betaproteobacteria</taxon>
        <taxon>Burkholderiales</taxon>
        <taxon>Sphaerotilaceae</taxon>
        <taxon>Roseateles</taxon>
    </lineage>
</organism>
<evidence type="ECO:0000256" key="5">
    <source>
        <dbReference type="ARBA" id="ARBA00022777"/>
    </source>
</evidence>
<dbReference type="PANTHER" id="PTHR43047:SF72">
    <property type="entry name" value="OSMOSENSING HISTIDINE PROTEIN KINASE SLN1"/>
    <property type="match status" value="1"/>
</dbReference>
<feature type="domain" description="Histidine kinase" evidence="7">
    <location>
        <begin position="416"/>
        <end position="632"/>
    </location>
</feature>
<dbReference type="Gene3D" id="3.30.565.10">
    <property type="entry name" value="Histidine kinase-like ATPase, C-terminal domain"/>
    <property type="match status" value="1"/>
</dbReference>
<dbReference type="PROSITE" id="PS50110">
    <property type="entry name" value="RESPONSE_REGULATORY"/>
    <property type="match status" value="2"/>
</dbReference>
<dbReference type="InterPro" id="IPR000014">
    <property type="entry name" value="PAS"/>
</dbReference>
<dbReference type="PRINTS" id="PR00344">
    <property type="entry name" value="BCTRLSENSOR"/>
</dbReference>
<dbReference type="InterPro" id="IPR035965">
    <property type="entry name" value="PAS-like_dom_sf"/>
</dbReference>
<dbReference type="InterPro" id="IPR003594">
    <property type="entry name" value="HATPase_dom"/>
</dbReference>
<accession>A0ABV0G7E9</accession>
<dbReference type="Proteomes" id="UP001495147">
    <property type="component" value="Unassembled WGS sequence"/>
</dbReference>
<dbReference type="Pfam" id="PF00512">
    <property type="entry name" value="HisKA"/>
    <property type="match status" value="1"/>
</dbReference>
<evidence type="ECO:0000256" key="3">
    <source>
        <dbReference type="ARBA" id="ARBA00022553"/>
    </source>
</evidence>
<feature type="domain" description="Response regulatory" evidence="8">
    <location>
        <begin position="10"/>
        <end position="125"/>
    </location>
</feature>
<evidence type="ECO:0000313" key="10">
    <source>
        <dbReference type="EMBL" id="MEO3693636.1"/>
    </source>
</evidence>
<dbReference type="PANTHER" id="PTHR43047">
    <property type="entry name" value="TWO-COMPONENT HISTIDINE PROTEIN KINASE"/>
    <property type="match status" value="1"/>
</dbReference>
<reference evidence="10 11" key="1">
    <citation type="submission" date="2024-05" db="EMBL/GenBank/DDBJ databases">
        <title>Roseateles sp. DJS-2-20 16S ribosomal RNA gene Genome sequencing and assembly.</title>
        <authorList>
            <person name="Woo H."/>
        </authorList>
    </citation>
    <scope>NUCLEOTIDE SEQUENCE [LARGE SCALE GENOMIC DNA]</scope>
    <source>
        <strain evidence="10 11">DJS-2-20</strain>
    </source>
</reference>
<dbReference type="InterPro" id="IPR011006">
    <property type="entry name" value="CheY-like_superfamily"/>
</dbReference>
<keyword evidence="11" id="KW-1185">Reference proteome</keyword>
<evidence type="ECO:0000256" key="6">
    <source>
        <dbReference type="PROSITE-ProRule" id="PRU00169"/>
    </source>
</evidence>
<dbReference type="Gene3D" id="1.10.287.130">
    <property type="match status" value="1"/>
</dbReference>
<dbReference type="CDD" id="cd00082">
    <property type="entry name" value="HisKA"/>
    <property type="match status" value="1"/>
</dbReference>
<dbReference type="Pfam" id="PF02518">
    <property type="entry name" value="HATPase_c"/>
    <property type="match status" value="1"/>
</dbReference>
<comment type="catalytic activity">
    <reaction evidence="1">
        <text>ATP + protein L-histidine = ADP + protein N-phospho-L-histidine.</text>
        <dbReference type="EC" id="2.7.13.3"/>
    </reaction>
</comment>
<dbReference type="Gene3D" id="3.40.50.2300">
    <property type="match status" value="2"/>
</dbReference>
<keyword evidence="4" id="KW-0808">Transferase</keyword>
<dbReference type="SUPFAM" id="SSF52172">
    <property type="entry name" value="CheY-like"/>
    <property type="match status" value="2"/>
</dbReference>
<dbReference type="CDD" id="cd00075">
    <property type="entry name" value="HATPase"/>
    <property type="match status" value="1"/>
</dbReference>
<dbReference type="SMART" id="SM00448">
    <property type="entry name" value="REC"/>
    <property type="match status" value="2"/>
</dbReference>
<evidence type="ECO:0000259" key="7">
    <source>
        <dbReference type="PROSITE" id="PS50109"/>
    </source>
</evidence>
<dbReference type="Pfam" id="PF00989">
    <property type="entry name" value="PAS"/>
    <property type="match status" value="1"/>
</dbReference>
<dbReference type="EC" id="2.7.13.3" evidence="2"/>
<dbReference type="InterPro" id="IPR036890">
    <property type="entry name" value="HATPase_C_sf"/>
</dbReference>
<proteinExistence type="predicted"/>
<dbReference type="CDD" id="cd00130">
    <property type="entry name" value="PAS"/>
    <property type="match status" value="1"/>
</dbReference>
<evidence type="ECO:0000259" key="9">
    <source>
        <dbReference type="PROSITE" id="PS50112"/>
    </source>
</evidence>
<dbReference type="NCBIfam" id="TIGR00229">
    <property type="entry name" value="sensory_box"/>
    <property type="match status" value="1"/>
</dbReference>
<evidence type="ECO:0000313" key="11">
    <source>
        <dbReference type="Proteomes" id="UP001495147"/>
    </source>
</evidence>
<evidence type="ECO:0000256" key="1">
    <source>
        <dbReference type="ARBA" id="ARBA00000085"/>
    </source>
</evidence>
<dbReference type="Pfam" id="PF00072">
    <property type="entry name" value="Response_reg"/>
    <property type="match status" value="2"/>
</dbReference>
<evidence type="ECO:0000256" key="2">
    <source>
        <dbReference type="ARBA" id="ARBA00012438"/>
    </source>
</evidence>
<feature type="modified residue" description="4-aspartylphosphate" evidence="6">
    <location>
        <position position="198"/>
    </location>
</feature>
<dbReference type="SMART" id="SM00387">
    <property type="entry name" value="HATPase_c"/>
    <property type="match status" value="1"/>
</dbReference>
<dbReference type="Gene3D" id="3.30.450.20">
    <property type="entry name" value="PAS domain"/>
    <property type="match status" value="1"/>
</dbReference>
<keyword evidence="3 6" id="KW-0597">Phosphoprotein</keyword>
<dbReference type="SUPFAM" id="SSF47384">
    <property type="entry name" value="Homodimeric domain of signal transducing histidine kinase"/>
    <property type="match status" value="1"/>
</dbReference>
<feature type="modified residue" description="4-aspartylphosphate" evidence="6">
    <location>
        <position position="58"/>
    </location>
</feature>
<dbReference type="PROSITE" id="PS50112">
    <property type="entry name" value="PAS"/>
    <property type="match status" value="1"/>
</dbReference>
<sequence>MMKAAPEAAKILLVDDEPDSIKLISRMLAGFGQVRFATSGLEALERIRADAPDLVITDIHMPGMSGLELCGAIRSAPELRQLPVIVITASGLGEVELAALQRGAADFVTKPVEPESFVARVRAHLRSAGLTERVSTALSRQPSEAGANPRLLVVDDDADAIQLVQRAVAGLGVVHFATTGSEALRLAHELDPDLVLLDANMPGLDGFGVCAALKSQERFAHLPIVFVTRHSDVANERQALDLGAADFVSKPYDPQVLRARVRNLLELKRRQDAELRAATEHWRRLADSHLAEIVRTASDAIVSCNEQGQVVLANAAAAQMFGCAEAELIGAPADRLLPGLWAQADAACAGPVGRRVQRQGAAADRPVEIRASRSAPGGLTTFLLRDCSEREQLIAEQQARSGAEAVAQARARLMAYVSHEMGAPLNAILGFAQILAGNGMADEAQNRRQLQRILEGAEQLQGLIADLLEVSRQAAGQLSVQMASMELGAVVQGCVDALRPAAERGRVVLRVEGLDEPLAVRADAKRVRQCISNLVSNAIKYSPQGGVVQVRLFRSGTEACVMVKDEGPGLSEAQLAHLFEPFNRLGAESTSIPGTGLGLVISKGFAEAMGGRLEVWSEMGSGSRFSLFLHAA</sequence>
<dbReference type="SUPFAM" id="SSF55785">
    <property type="entry name" value="PYP-like sensor domain (PAS domain)"/>
    <property type="match status" value="1"/>
</dbReference>
<comment type="caution">
    <text evidence="10">The sequence shown here is derived from an EMBL/GenBank/DDBJ whole genome shotgun (WGS) entry which is preliminary data.</text>
</comment>
<evidence type="ECO:0000256" key="4">
    <source>
        <dbReference type="ARBA" id="ARBA00022679"/>
    </source>
</evidence>
<dbReference type="SMART" id="SM00388">
    <property type="entry name" value="HisKA"/>
    <property type="match status" value="1"/>
</dbReference>